<evidence type="ECO:0000256" key="4">
    <source>
        <dbReference type="ARBA" id="ARBA00022714"/>
    </source>
</evidence>
<dbReference type="CDD" id="cd00207">
    <property type="entry name" value="fer2"/>
    <property type="match status" value="1"/>
</dbReference>
<evidence type="ECO:0000256" key="5">
    <source>
        <dbReference type="ARBA" id="ARBA00022723"/>
    </source>
</evidence>
<proteinExistence type="predicted"/>
<dbReference type="PRINTS" id="PR00409">
    <property type="entry name" value="PHDIOXRDTASE"/>
</dbReference>
<dbReference type="SUPFAM" id="SSF54292">
    <property type="entry name" value="2Fe-2S ferredoxin-like"/>
    <property type="match status" value="1"/>
</dbReference>
<dbReference type="GO" id="GO:0046872">
    <property type="term" value="F:metal ion binding"/>
    <property type="evidence" value="ECO:0007669"/>
    <property type="project" value="UniProtKB-KW"/>
</dbReference>
<evidence type="ECO:0000256" key="2">
    <source>
        <dbReference type="ARBA" id="ARBA00022630"/>
    </source>
</evidence>
<accession>A0A916UU95</accession>
<keyword evidence="3" id="KW-0288">FMN</keyword>
<dbReference type="InterPro" id="IPR039261">
    <property type="entry name" value="FNR_nucleotide-bd"/>
</dbReference>
<keyword evidence="5" id="KW-0479">Metal-binding</keyword>
<keyword evidence="4" id="KW-0001">2Fe-2S</keyword>
<dbReference type="Proteomes" id="UP000637002">
    <property type="component" value="Unassembled WGS sequence"/>
</dbReference>
<organism evidence="11 12">
    <name type="scientific">Chelatococcus reniformis</name>
    <dbReference type="NCBI Taxonomy" id="1494448"/>
    <lineage>
        <taxon>Bacteria</taxon>
        <taxon>Pseudomonadati</taxon>
        <taxon>Pseudomonadota</taxon>
        <taxon>Alphaproteobacteria</taxon>
        <taxon>Hyphomicrobiales</taxon>
        <taxon>Chelatococcaceae</taxon>
        <taxon>Chelatococcus</taxon>
    </lineage>
</organism>
<reference evidence="11" key="2">
    <citation type="submission" date="2020-09" db="EMBL/GenBank/DDBJ databases">
        <authorList>
            <person name="Sun Q."/>
            <person name="Zhou Y."/>
        </authorList>
    </citation>
    <scope>NUCLEOTIDE SEQUENCE</scope>
    <source>
        <strain evidence="11">CGMCC 1.12919</strain>
    </source>
</reference>
<comment type="cofactor">
    <cofactor evidence="1">
        <name>FMN</name>
        <dbReference type="ChEBI" id="CHEBI:58210"/>
    </cofactor>
</comment>
<gene>
    <name evidence="11" type="ORF">GCM10010994_51360</name>
</gene>
<dbReference type="InterPro" id="IPR006058">
    <property type="entry name" value="2Fe2S_fd_BS"/>
</dbReference>
<dbReference type="InterPro" id="IPR036010">
    <property type="entry name" value="2Fe-2S_ferredoxin-like_sf"/>
</dbReference>
<evidence type="ECO:0000256" key="1">
    <source>
        <dbReference type="ARBA" id="ARBA00001917"/>
    </source>
</evidence>
<evidence type="ECO:0000256" key="7">
    <source>
        <dbReference type="ARBA" id="ARBA00023004"/>
    </source>
</evidence>
<keyword evidence="8" id="KW-0411">Iron-sulfur</keyword>
<dbReference type="PROSITE" id="PS00197">
    <property type="entry name" value="2FE2S_FER_1"/>
    <property type="match status" value="1"/>
</dbReference>
<sequence>MSAPSIAVRVSEVAAVTPLVKRFRLEPESGGRLPAFSGGAHIAVEMQDGAHRRRNAFSLMGSPSDTTGYVIGVRRHDNGRGGSRYMHERVTPGTMLRIAHPANLFPIDGRARKHLLLAGGIGITPLVAMAEQFARDGQPFELHYAARSPEHAAFADELLERFGPAVHTHFSAQGRRLACASLLAEQPLGTHLYVCGPETLMDEAFASARALGWPEQSLHRERFAAPARGLPFAVRLARSGRRVDVGADQSMLEALEAAGAPVASLCRGGACGQCETRVLACDGTLLHADHYLSAAERGAGGKVMPCVSRFAGRSLTLDL</sequence>
<evidence type="ECO:0000313" key="11">
    <source>
        <dbReference type="EMBL" id="GGC87157.1"/>
    </source>
</evidence>
<comment type="caution">
    <text evidence="11">The sequence shown here is derived from an EMBL/GenBank/DDBJ whole genome shotgun (WGS) entry which is preliminary data.</text>
</comment>
<dbReference type="CDD" id="cd06185">
    <property type="entry name" value="PDR_like"/>
    <property type="match status" value="1"/>
</dbReference>
<dbReference type="SUPFAM" id="SSF52343">
    <property type="entry name" value="Ferredoxin reductase-like, C-terminal NADP-linked domain"/>
    <property type="match status" value="1"/>
</dbReference>
<dbReference type="PROSITE" id="PS51085">
    <property type="entry name" value="2FE2S_FER_2"/>
    <property type="match status" value="1"/>
</dbReference>
<dbReference type="SUPFAM" id="SSF63380">
    <property type="entry name" value="Riboflavin synthase domain-like"/>
    <property type="match status" value="1"/>
</dbReference>
<dbReference type="InterPro" id="IPR050415">
    <property type="entry name" value="MRET"/>
</dbReference>
<evidence type="ECO:0000256" key="3">
    <source>
        <dbReference type="ARBA" id="ARBA00022643"/>
    </source>
</evidence>
<dbReference type="EMBL" id="BMGG01000010">
    <property type="protein sequence ID" value="GGC87157.1"/>
    <property type="molecule type" value="Genomic_DNA"/>
</dbReference>
<dbReference type="Gene3D" id="2.40.30.10">
    <property type="entry name" value="Translation factors"/>
    <property type="match status" value="1"/>
</dbReference>
<dbReference type="Gene3D" id="3.40.50.80">
    <property type="entry name" value="Nucleotide-binding domain of ferredoxin-NADP reductase (FNR) module"/>
    <property type="match status" value="1"/>
</dbReference>
<keyword evidence="6" id="KW-0560">Oxidoreductase</keyword>
<keyword evidence="7" id="KW-0408">Iron</keyword>
<dbReference type="RefSeq" id="WP_188612034.1">
    <property type="nucleotide sequence ID" value="NZ_BMGG01000010.1"/>
</dbReference>
<dbReference type="PANTHER" id="PTHR47354">
    <property type="entry name" value="NADH OXIDOREDUCTASE HCR"/>
    <property type="match status" value="1"/>
</dbReference>
<dbReference type="Pfam" id="PF00111">
    <property type="entry name" value="Fer2"/>
    <property type="match status" value="1"/>
</dbReference>
<dbReference type="AlphaFoldDB" id="A0A916UU95"/>
<name>A0A916UU95_9HYPH</name>
<dbReference type="GO" id="GO:0016491">
    <property type="term" value="F:oxidoreductase activity"/>
    <property type="evidence" value="ECO:0007669"/>
    <property type="project" value="UniProtKB-KW"/>
</dbReference>
<dbReference type="InterPro" id="IPR017927">
    <property type="entry name" value="FAD-bd_FR_type"/>
</dbReference>
<dbReference type="Pfam" id="PF22290">
    <property type="entry name" value="DmmA-like_N"/>
    <property type="match status" value="1"/>
</dbReference>
<dbReference type="PROSITE" id="PS51384">
    <property type="entry name" value="FAD_FR"/>
    <property type="match status" value="1"/>
</dbReference>
<keyword evidence="2" id="KW-0285">Flavoprotein</keyword>
<dbReference type="InterPro" id="IPR054582">
    <property type="entry name" value="DmmA-like_N"/>
</dbReference>
<keyword evidence="12" id="KW-1185">Reference proteome</keyword>
<evidence type="ECO:0000256" key="8">
    <source>
        <dbReference type="ARBA" id="ARBA00023014"/>
    </source>
</evidence>
<dbReference type="InterPro" id="IPR017938">
    <property type="entry name" value="Riboflavin_synthase-like_b-brl"/>
</dbReference>
<dbReference type="InterPro" id="IPR001041">
    <property type="entry name" value="2Fe-2S_ferredoxin-type"/>
</dbReference>
<evidence type="ECO:0000313" key="12">
    <source>
        <dbReference type="Proteomes" id="UP000637002"/>
    </source>
</evidence>
<feature type="domain" description="FAD-binding FR-type" evidence="10">
    <location>
        <begin position="3"/>
        <end position="108"/>
    </location>
</feature>
<protein>
    <submittedName>
        <fullName evidence="11">Ferredoxin--NADP(+) reductase</fullName>
    </submittedName>
</protein>
<evidence type="ECO:0000256" key="6">
    <source>
        <dbReference type="ARBA" id="ARBA00023002"/>
    </source>
</evidence>
<dbReference type="PANTHER" id="PTHR47354:SF1">
    <property type="entry name" value="CARNITINE MONOOXYGENASE REDUCTASE SUBUNIT"/>
    <property type="match status" value="1"/>
</dbReference>
<reference evidence="11" key="1">
    <citation type="journal article" date="2014" name="Int. J. Syst. Evol. Microbiol.">
        <title>Complete genome sequence of Corynebacterium casei LMG S-19264T (=DSM 44701T), isolated from a smear-ripened cheese.</title>
        <authorList>
            <consortium name="US DOE Joint Genome Institute (JGI-PGF)"/>
            <person name="Walter F."/>
            <person name="Albersmeier A."/>
            <person name="Kalinowski J."/>
            <person name="Ruckert C."/>
        </authorList>
    </citation>
    <scope>NUCLEOTIDE SEQUENCE</scope>
    <source>
        <strain evidence="11">CGMCC 1.12919</strain>
    </source>
</reference>
<evidence type="ECO:0000259" key="9">
    <source>
        <dbReference type="PROSITE" id="PS51085"/>
    </source>
</evidence>
<dbReference type="Gene3D" id="3.10.20.30">
    <property type="match status" value="1"/>
</dbReference>
<dbReference type="GO" id="GO:0051537">
    <property type="term" value="F:2 iron, 2 sulfur cluster binding"/>
    <property type="evidence" value="ECO:0007669"/>
    <property type="project" value="UniProtKB-KW"/>
</dbReference>
<evidence type="ECO:0000259" key="10">
    <source>
        <dbReference type="PROSITE" id="PS51384"/>
    </source>
</evidence>
<dbReference type="InterPro" id="IPR012675">
    <property type="entry name" value="Beta-grasp_dom_sf"/>
</dbReference>
<feature type="domain" description="2Fe-2S ferredoxin-type" evidence="9">
    <location>
        <begin position="232"/>
        <end position="319"/>
    </location>
</feature>